<feature type="compositionally biased region" description="Polar residues" evidence="1">
    <location>
        <begin position="255"/>
        <end position="269"/>
    </location>
</feature>
<feature type="compositionally biased region" description="Low complexity" evidence="1">
    <location>
        <begin position="133"/>
        <end position="150"/>
    </location>
</feature>
<proteinExistence type="predicted"/>
<feature type="domain" description="PDZ" evidence="3">
    <location>
        <begin position="154"/>
        <end position="221"/>
    </location>
</feature>
<feature type="signal peptide" evidence="2">
    <location>
        <begin position="1"/>
        <end position="24"/>
    </location>
</feature>
<feature type="chain" id="PRO_5031263544" description="PDZ domain-containing protein" evidence="2">
    <location>
        <begin position="25"/>
        <end position="440"/>
    </location>
</feature>
<feature type="compositionally biased region" description="Low complexity" evidence="1">
    <location>
        <begin position="34"/>
        <end position="43"/>
    </location>
</feature>
<dbReference type="AlphaFoldDB" id="A0A7S4EQ74"/>
<dbReference type="Pfam" id="PF00595">
    <property type="entry name" value="PDZ"/>
    <property type="match status" value="1"/>
</dbReference>
<feature type="region of interest" description="Disordered" evidence="1">
    <location>
        <begin position="129"/>
        <end position="153"/>
    </location>
</feature>
<feature type="region of interest" description="Disordered" evidence="1">
    <location>
        <begin position="34"/>
        <end position="80"/>
    </location>
</feature>
<evidence type="ECO:0000256" key="1">
    <source>
        <dbReference type="SAM" id="MobiDB-lite"/>
    </source>
</evidence>
<protein>
    <recommendedName>
        <fullName evidence="3">PDZ domain-containing protein</fullName>
    </recommendedName>
</protein>
<dbReference type="PROSITE" id="PS50106">
    <property type="entry name" value="PDZ"/>
    <property type="match status" value="1"/>
</dbReference>
<dbReference type="InterPro" id="IPR001478">
    <property type="entry name" value="PDZ"/>
</dbReference>
<reference evidence="4" key="1">
    <citation type="submission" date="2021-01" db="EMBL/GenBank/DDBJ databases">
        <authorList>
            <person name="Corre E."/>
            <person name="Pelletier E."/>
            <person name="Niang G."/>
            <person name="Scheremetjew M."/>
            <person name="Finn R."/>
            <person name="Kale V."/>
            <person name="Holt S."/>
            <person name="Cochrane G."/>
            <person name="Meng A."/>
            <person name="Brown T."/>
            <person name="Cohen L."/>
        </authorList>
    </citation>
    <scope>NUCLEOTIDE SEQUENCE</scope>
    <source>
        <strain evidence="4">10249 10 AB</strain>
    </source>
</reference>
<keyword evidence="2" id="KW-0732">Signal</keyword>
<organism evidence="4">
    <name type="scientific">Pseudo-nitzschia australis</name>
    <dbReference type="NCBI Taxonomy" id="44445"/>
    <lineage>
        <taxon>Eukaryota</taxon>
        <taxon>Sar</taxon>
        <taxon>Stramenopiles</taxon>
        <taxon>Ochrophyta</taxon>
        <taxon>Bacillariophyta</taxon>
        <taxon>Bacillariophyceae</taxon>
        <taxon>Bacillariophycidae</taxon>
        <taxon>Bacillariales</taxon>
        <taxon>Bacillariaceae</taxon>
        <taxon>Pseudo-nitzschia</taxon>
    </lineage>
</organism>
<dbReference type="Gene3D" id="2.30.42.10">
    <property type="match status" value="1"/>
</dbReference>
<dbReference type="SUPFAM" id="SSF50156">
    <property type="entry name" value="PDZ domain-like"/>
    <property type="match status" value="1"/>
</dbReference>
<accession>A0A7S4EQ74</accession>
<name>A0A7S4EQ74_9STRA</name>
<sequence length="440" mass="48191">MRTTRLQNLVLSSLWLTSSHFLMAGAFRSSIPFTTTPSITTQPTHRHLGGYTDDHEGAPEPSIRSEKNIEPRKSSLSPSSTAGFWDRRKLLATILAGYTTTAITGHSQSARAIVTDETDNFADNYWTSSDKASSSSLMPTSSTSSPSTPSDEVVVKVSKKDLQSKDGMGLELGEVEFRTNRRVFVKSVTPGLPAERMGIQKDWIVVSINGETAERTNVEGVAIMIYRAARSTDDSSDDIEIRFRNPVVFQNQLKDLSSSSPDNAVTTQVAPAGDTTQRNRDGSVQSGMGITEQSDQTLSVSQLIPPKMCKRGATEDDLLEISYIGRVLETGAIFDGSAIKINGEGIAGRGNDVSIFFCPGQATLWTISSRLGCRTLWYLRRRTTTIAGSTGIGLWFQRPSEARDSTECHPTVRCHTRFSERTCYAPVVTRKVCSNLLECH</sequence>
<evidence type="ECO:0000313" key="4">
    <source>
        <dbReference type="EMBL" id="CAE0728632.1"/>
    </source>
</evidence>
<evidence type="ECO:0000256" key="2">
    <source>
        <dbReference type="SAM" id="SignalP"/>
    </source>
</evidence>
<evidence type="ECO:0000259" key="3">
    <source>
        <dbReference type="PROSITE" id="PS50106"/>
    </source>
</evidence>
<feature type="region of interest" description="Disordered" evidence="1">
    <location>
        <begin position="255"/>
        <end position="297"/>
    </location>
</feature>
<gene>
    <name evidence="4" type="ORF">PAUS00366_LOCUS21416</name>
</gene>
<dbReference type="InterPro" id="IPR036034">
    <property type="entry name" value="PDZ_sf"/>
</dbReference>
<dbReference type="EMBL" id="HBIX01032511">
    <property type="protein sequence ID" value="CAE0728632.1"/>
    <property type="molecule type" value="Transcribed_RNA"/>
</dbReference>
<feature type="compositionally biased region" description="Basic and acidic residues" evidence="1">
    <location>
        <begin position="52"/>
        <end position="73"/>
    </location>
</feature>
<feature type="compositionally biased region" description="Polar residues" evidence="1">
    <location>
        <begin position="282"/>
        <end position="297"/>
    </location>
</feature>